<dbReference type="EMBL" id="JNVC02000001">
    <property type="protein sequence ID" value="KEZ53836.1"/>
    <property type="molecule type" value="Genomic_DNA"/>
</dbReference>
<feature type="transmembrane region" description="Helical" evidence="1">
    <location>
        <begin position="243"/>
        <end position="261"/>
    </location>
</feature>
<evidence type="ECO:0000313" key="3">
    <source>
        <dbReference type="Proteomes" id="UP000028549"/>
    </source>
</evidence>
<dbReference type="AlphaFoldDB" id="A0A084H2M4"/>
<comment type="caution">
    <text evidence="2">The sequence shown here is derived from an EMBL/GenBank/DDBJ whole genome shotgun (WGS) entry which is preliminary data.</text>
</comment>
<dbReference type="GO" id="GO:0005886">
    <property type="term" value="C:plasma membrane"/>
    <property type="evidence" value="ECO:0007669"/>
    <property type="project" value="TreeGrafter"/>
</dbReference>
<keyword evidence="1" id="KW-1133">Transmembrane helix</keyword>
<evidence type="ECO:0000313" key="2">
    <source>
        <dbReference type="EMBL" id="KEZ53836.1"/>
    </source>
</evidence>
<dbReference type="RefSeq" id="WP_029565408.1">
    <property type="nucleotide sequence ID" value="NZ_JNVC02000001.1"/>
</dbReference>
<keyword evidence="3" id="KW-1185">Reference proteome</keyword>
<dbReference type="OrthoDB" id="2136698at2"/>
<dbReference type="GO" id="GO:0015128">
    <property type="term" value="F:gluconate transmembrane transporter activity"/>
    <property type="evidence" value="ECO:0007669"/>
    <property type="project" value="InterPro"/>
</dbReference>
<evidence type="ECO:0000256" key="1">
    <source>
        <dbReference type="SAM" id="Phobius"/>
    </source>
</evidence>
<feature type="transmembrane region" description="Helical" evidence="1">
    <location>
        <begin position="282"/>
        <end position="301"/>
    </location>
</feature>
<organism evidence="2 3">
    <name type="scientific">Metabacillus indicus</name>
    <name type="common">Bacillus indicus</name>
    <dbReference type="NCBI Taxonomy" id="246786"/>
    <lineage>
        <taxon>Bacteria</taxon>
        <taxon>Bacillati</taxon>
        <taxon>Bacillota</taxon>
        <taxon>Bacilli</taxon>
        <taxon>Bacillales</taxon>
        <taxon>Bacillaceae</taxon>
        <taxon>Metabacillus</taxon>
    </lineage>
</organism>
<accession>A0A084H2M4</accession>
<feature type="transmembrane region" description="Helical" evidence="1">
    <location>
        <begin position="313"/>
        <end position="332"/>
    </location>
</feature>
<feature type="transmembrane region" description="Helical" evidence="1">
    <location>
        <begin position="100"/>
        <end position="133"/>
    </location>
</feature>
<proteinExistence type="predicted"/>
<sequence>MEIQVSAFGALCALIAAIFLILKKVPPAYGMMAGALIGGLLGGVNLTGTVELMIAGAKDITPAVLRILAAGVLAGVLIESGSASVIADTIIKKIGEKRSLLALVLSTMLLTMVGVFVDVAVITVAPIALAIAYKAKLSKPAILLAMIGGGKAGNIMSPNPNTIAASDAFNVPLTSVMAAGAIPAIFGVAVTYVLAKRMVRKGEQIKSEEIISKDGNSLPSFAAAVSGPAAAILLLSLRPVFDIAIDPIIALPAGGLIGAIATRNMMRLTEFAASGLLKMSGVAIMLIGTGTLAGIIANSGLKDVIVAGLNASGLPAYILAPASGILMSAATASTTAGTAVASSVFAPAIMEIGIPALAGAAMVHAGATVLDHLPHGSFFHATGGSVFMGMKERMKLIPYESLVGLTLAVISTLIFGVFKLFG</sequence>
<feature type="transmembrane region" description="Helical" evidence="1">
    <location>
        <begin position="216"/>
        <end position="237"/>
    </location>
</feature>
<dbReference type="PANTHER" id="PTHR30354:SF23">
    <property type="entry name" value="GNTP FAMILY PERMEASE"/>
    <property type="match status" value="1"/>
</dbReference>
<feature type="transmembrane region" description="Helical" evidence="1">
    <location>
        <begin position="344"/>
        <end position="367"/>
    </location>
</feature>
<keyword evidence="1" id="KW-0472">Membrane</keyword>
<dbReference type="PANTHER" id="PTHR30354">
    <property type="entry name" value="GNT FAMILY GLUCONATE TRANSPORTER"/>
    <property type="match status" value="1"/>
</dbReference>
<keyword evidence="1" id="KW-0812">Transmembrane</keyword>
<dbReference type="STRING" id="246786.GS18_0202465"/>
<feature type="transmembrane region" description="Helical" evidence="1">
    <location>
        <begin position="63"/>
        <end position="88"/>
    </location>
</feature>
<dbReference type="Proteomes" id="UP000028549">
    <property type="component" value="Unassembled WGS sequence"/>
</dbReference>
<feature type="transmembrane region" description="Helical" evidence="1">
    <location>
        <begin position="34"/>
        <end position="57"/>
    </location>
</feature>
<feature type="transmembrane region" description="Helical" evidence="1">
    <location>
        <begin position="6"/>
        <end position="22"/>
    </location>
</feature>
<dbReference type="Pfam" id="PF02447">
    <property type="entry name" value="GntP_permease"/>
    <property type="match status" value="1"/>
</dbReference>
<reference evidence="2 3" key="1">
    <citation type="journal article" date="2005" name="Int. J. Syst. Evol. Microbiol.">
        <title>Bacillus cibi sp. nov., isolated from jeotgal, a traditional Korean fermented seafood.</title>
        <authorList>
            <person name="Yoon J.H."/>
            <person name="Lee C.H."/>
            <person name="Oh T.K."/>
        </authorList>
    </citation>
    <scope>NUCLEOTIDE SEQUENCE [LARGE SCALE GENOMIC DNA]</scope>
    <source>
        <strain evidence="2 3">DSM 16189</strain>
    </source>
</reference>
<protein>
    <submittedName>
        <fullName evidence="2">Gluconate:proton symporter</fullName>
    </submittedName>
</protein>
<dbReference type="InterPro" id="IPR003474">
    <property type="entry name" value="Glcn_transporter"/>
</dbReference>
<feature type="transmembrane region" description="Helical" evidence="1">
    <location>
        <begin position="176"/>
        <end position="195"/>
    </location>
</feature>
<feature type="transmembrane region" description="Helical" evidence="1">
    <location>
        <begin position="402"/>
        <end position="421"/>
    </location>
</feature>
<name>A0A084H2M4_METID</name>
<gene>
    <name evidence="2" type="ORF">GS18_0202465</name>
</gene>